<dbReference type="Gene3D" id="3.10.490.10">
    <property type="entry name" value="Gamma-glutamyl cyclotransferase-like"/>
    <property type="match status" value="1"/>
</dbReference>
<sequence length="191" mass="20983">MHITTDPSTPSETLLPPRRSPLLPTSKRRNTSQANPTSTPLLRLRLQPLPNADGATLHRKPRPICTTRRNRLATSLALANLRSGIRERAPPPGLRTGAQDSPAAHQVPISGVDDTVYGVLYAMDPADERRLDGFEGIDHTAESAEPDGEVGVDIRPREQGEGDYNKWYLGARVVKWLDGGRRAREGGEAWK</sequence>
<comment type="caution">
    <text evidence="2">The sequence shown here is derived from an EMBL/GenBank/DDBJ whole genome shotgun (WGS) entry which is preliminary data.</text>
</comment>
<feature type="compositionally biased region" description="Low complexity" evidence="1">
    <location>
        <begin position="13"/>
        <end position="25"/>
    </location>
</feature>
<protein>
    <submittedName>
        <fullName evidence="2">Uncharacterized protein</fullName>
    </submittedName>
</protein>
<dbReference type="AlphaFoldDB" id="A0A9W9IH45"/>
<organism evidence="2 3">
    <name type="scientific">Penicillium canariense</name>
    <dbReference type="NCBI Taxonomy" id="189055"/>
    <lineage>
        <taxon>Eukaryota</taxon>
        <taxon>Fungi</taxon>
        <taxon>Dikarya</taxon>
        <taxon>Ascomycota</taxon>
        <taxon>Pezizomycotina</taxon>
        <taxon>Eurotiomycetes</taxon>
        <taxon>Eurotiomycetidae</taxon>
        <taxon>Eurotiales</taxon>
        <taxon>Aspergillaceae</taxon>
        <taxon>Penicillium</taxon>
    </lineage>
</organism>
<feature type="region of interest" description="Disordered" evidence="1">
    <location>
        <begin position="86"/>
        <end position="105"/>
    </location>
</feature>
<keyword evidence="3" id="KW-1185">Reference proteome</keyword>
<gene>
    <name evidence="2" type="ORF">N7482_001408</name>
</gene>
<feature type="compositionally biased region" description="Polar residues" evidence="1">
    <location>
        <begin position="1"/>
        <end position="12"/>
    </location>
</feature>
<reference evidence="2" key="2">
    <citation type="journal article" date="2023" name="IMA Fungus">
        <title>Comparative genomic study of the Penicillium genus elucidates a diverse pangenome and 15 lateral gene transfer events.</title>
        <authorList>
            <person name="Petersen C."/>
            <person name="Sorensen T."/>
            <person name="Nielsen M.R."/>
            <person name="Sondergaard T.E."/>
            <person name="Sorensen J.L."/>
            <person name="Fitzpatrick D.A."/>
            <person name="Frisvad J.C."/>
            <person name="Nielsen K.L."/>
        </authorList>
    </citation>
    <scope>NUCLEOTIDE SEQUENCE</scope>
    <source>
        <strain evidence="2">IBT 26290</strain>
    </source>
</reference>
<reference evidence="2" key="1">
    <citation type="submission" date="2022-11" db="EMBL/GenBank/DDBJ databases">
        <authorList>
            <person name="Petersen C."/>
        </authorList>
    </citation>
    <scope>NUCLEOTIDE SEQUENCE</scope>
    <source>
        <strain evidence="2">IBT 26290</strain>
    </source>
</reference>
<dbReference type="EMBL" id="JAPQKN010000001">
    <property type="protein sequence ID" value="KAJ5175531.1"/>
    <property type="molecule type" value="Genomic_DNA"/>
</dbReference>
<evidence type="ECO:0000313" key="3">
    <source>
        <dbReference type="Proteomes" id="UP001149163"/>
    </source>
</evidence>
<dbReference type="RefSeq" id="XP_056547139.1">
    <property type="nucleotide sequence ID" value="XM_056683533.1"/>
</dbReference>
<dbReference type="GeneID" id="81422709"/>
<feature type="region of interest" description="Disordered" evidence="1">
    <location>
        <begin position="140"/>
        <end position="160"/>
    </location>
</feature>
<evidence type="ECO:0000256" key="1">
    <source>
        <dbReference type="SAM" id="MobiDB-lite"/>
    </source>
</evidence>
<accession>A0A9W9IH45</accession>
<dbReference type="Proteomes" id="UP001149163">
    <property type="component" value="Unassembled WGS sequence"/>
</dbReference>
<proteinExistence type="predicted"/>
<name>A0A9W9IH45_9EURO</name>
<evidence type="ECO:0000313" key="2">
    <source>
        <dbReference type="EMBL" id="KAJ5175531.1"/>
    </source>
</evidence>
<feature type="region of interest" description="Disordered" evidence="1">
    <location>
        <begin position="1"/>
        <end position="39"/>
    </location>
</feature>
<dbReference type="OrthoDB" id="2924818at2759"/>